<evidence type="ECO:0000259" key="11">
    <source>
        <dbReference type="PROSITE" id="PS50174"/>
    </source>
</evidence>
<evidence type="ECO:0000256" key="6">
    <source>
        <dbReference type="ARBA" id="ARBA00022490"/>
    </source>
</evidence>
<dbReference type="InterPro" id="IPR023780">
    <property type="entry name" value="Chromo_domain"/>
</dbReference>
<dbReference type="InterPro" id="IPR000467">
    <property type="entry name" value="G_patch_dom"/>
</dbReference>
<dbReference type="SMART" id="SM00393">
    <property type="entry name" value="R3H"/>
    <property type="match status" value="1"/>
</dbReference>
<feature type="compositionally biased region" description="Gly residues" evidence="10">
    <location>
        <begin position="690"/>
        <end position="707"/>
    </location>
</feature>
<dbReference type="InParanoid" id="A0A4S2MUL6"/>
<dbReference type="GO" id="GO:0005634">
    <property type="term" value="C:nucleus"/>
    <property type="evidence" value="ECO:0007669"/>
    <property type="project" value="UniProtKB-SubCell"/>
</dbReference>
<evidence type="ECO:0000256" key="5">
    <source>
        <dbReference type="ARBA" id="ARBA00018964"/>
    </source>
</evidence>
<dbReference type="SMART" id="SM00443">
    <property type="entry name" value="G_patch"/>
    <property type="match status" value="1"/>
</dbReference>
<evidence type="ECO:0000259" key="12">
    <source>
        <dbReference type="PROSITE" id="PS51061"/>
    </source>
</evidence>
<reference evidence="13 14" key="1">
    <citation type="submission" date="2019-04" db="EMBL/GenBank/DDBJ databases">
        <title>Comparative genomics and transcriptomics to analyze fruiting body development in filamentous ascomycetes.</title>
        <authorList>
            <consortium name="DOE Joint Genome Institute"/>
            <person name="Lutkenhaus R."/>
            <person name="Traeger S."/>
            <person name="Breuer J."/>
            <person name="Kuo A."/>
            <person name="Lipzen A."/>
            <person name="Pangilinan J."/>
            <person name="Dilworth D."/>
            <person name="Sandor L."/>
            <person name="Poggeler S."/>
            <person name="Barry K."/>
            <person name="Grigoriev I.V."/>
            <person name="Nowrousian M."/>
        </authorList>
    </citation>
    <scope>NUCLEOTIDE SEQUENCE [LARGE SCALE GENOMIC DNA]</scope>
    <source>
        <strain evidence="13 14">CBS 389.68</strain>
    </source>
</reference>
<feature type="domain" description="G-patch" evidence="11">
    <location>
        <begin position="725"/>
        <end position="768"/>
    </location>
</feature>
<keyword evidence="8" id="KW-0508">mRNA splicing</keyword>
<dbReference type="PANTHER" id="PTHR14195">
    <property type="entry name" value="G PATCH DOMAIN CONTAINING PROTEIN 2"/>
    <property type="match status" value="1"/>
</dbReference>
<dbReference type="InterPro" id="IPR051189">
    <property type="entry name" value="Splicing_assoc_domain"/>
</dbReference>
<dbReference type="SMART" id="SM00298">
    <property type="entry name" value="CHROMO"/>
    <property type="match status" value="1"/>
</dbReference>
<feature type="region of interest" description="Disordered" evidence="10">
    <location>
        <begin position="469"/>
        <end position="499"/>
    </location>
</feature>
<proteinExistence type="inferred from homology"/>
<dbReference type="CDD" id="cd02646">
    <property type="entry name" value="R3H_G-patch"/>
    <property type="match status" value="1"/>
</dbReference>
<feature type="region of interest" description="Disordered" evidence="10">
    <location>
        <begin position="257"/>
        <end position="309"/>
    </location>
</feature>
<dbReference type="InterPro" id="IPR000953">
    <property type="entry name" value="Chromo/chromo_shadow_dom"/>
</dbReference>
<keyword evidence="6" id="KW-0963">Cytoplasm</keyword>
<keyword evidence="9" id="KW-0539">Nucleus</keyword>
<gene>
    <name evidence="13" type="ORF">EX30DRAFT_372449</name>
</gene>
<dbReference type="InterPro" id="IPR001374">
    <property type="entry name" value="R3H_dom"/>
</dbReference>
<feature type="domain" description="R3H" evidence="12">
    <location>
        <begin position="596"/>
        <end position="658"/>
    </location>
</feature>
<feature type="compositionally biased region" description="Polar residues" evidence="10">
    <location>
        <begin position="275"/>
        <end position="285"/>
    </location>
</feature>
<dbReference type="GO" id="GO:0005737">
    <property type="term" value="C:cytoplasm"/>
    <property type="evidence" value="ECO:0007669"/>
    <property type="project" value="UniProtKB-SubCell"/>
</dbReference>
<dbReference type="OrthoDB" id="21470at2759"/>
<feature type="region of interest" description="Disordered" evidence="10">
    <location>
        <begin position="1"/>
        <end position="35"/>
    </location>
</feature>
<dbReference type="SUPFAM" id="SSF82708">
    <property type="entry name" value="R3H domain"/>
    <property type="match status" value="1"/>
</dbReference>
<dbReference type="EMBL" id="ML220126">
    <property type="protein sequence ID" value="TGZ80203.1"/>
    <property type="molecule type" value="Genomic_DNA"/>
</dbReference>
<feature type="region of interest" description="Disordered" evidence="10">
    <location>
        <begin position="690"/>
        <end position="721"/>
    </location>
</feature>
<keyword evidence="7" id="KW-0507">mRNA processing</keyword>
<protein>
    <recommendedName>
        <fullName evidence="5">Protein SQS1</fullName>
    </recommendedName>
</protein>
<dbReference type="Gene3D" id="2.40.50.40">
    <property type="match status" value="1"/>
</dbReference>
<dbReference type="Pfam" id="PF01585">
    <property type="entry name" value="G-patch"/>
    <property type="match status" value="1"/>
</dbReference>
<dbReference type="GO" id="GO:0006397">
    <property type="term" value="P:mRNA processing"/>
    <property type="evidence" value="ECO:0007669"/>
    <property type="project" value="UniProtKB-KW"/>
</dbReference>
<feature type="region of interest" description="Disordered" evidence="10">
    <location>
        <begin position="394"/>
        <end position="423"/>
    </location>
</feature>
<dbReference type="AlphaFoldDB" id="A0A4S2MUL6"/>
<dbReference type="SUPFAM" id="SSF54160">
    <property type="entry name" value="Chromo domain-like"/>
    <property type="match status" value="1"/>
</dbReference>
<dbReference type="STRING" id="341454.A0A4S2MUL6"/>
<dbReference type="Pfam" id="PF00385">
    <property type="entry name" value="Chromo"/>
    <property type="match status" value="1"/>
</dbReference>
<dbReference type="Proteomes" id="UP000298138">
    <property type="component" value="Unassembled WGS sequence"/>
</dbReference>
<dbReference type="PROSITE" id="PS50174">
    <property type="entry name" value="G_PATCH"/>
    <property type="match status" value="1"/>
</dbReference>
<sequence>MSFVSAGALQPSELLKPMHPEHPPDTLSGEEAEEDEAAIAVVEVDEVDGDGDSPMAEADSSEEKKLLAEIDVSRIELDVEMEIPKEEETPTPAAFVLDLVGDPSIVPKARSPSPAPSNGSSSGSEKILFVPRNRRTGPSPSLDRKRSPAKKAKARSPSIEPAPRVGERIVRVITTEEKVINTSTVTTFPSVVQAKETKPEEDDAFISISKLPGSSWNGQRSMPGNKRRGKRGGRKKQADEDGEAIEDYMENIAAQMRAEAAEQAGESGEAGPPSKASSKFDNNKFTSRDIGGDEWIDESTDEEEAASDDQAIYRYNNGWSDDDLADFDAFSTDEEGNKGVVDMILRKRTRPSGLQYLIKWENESVDDATWVLAGSMDSSADIKIKIFEEQAATVAAAGSSSEDSDDEDNGEEDEEEDEDDFEGMDSDADLKLAQLLQRQEELAFMGVEDGMSEMEAEIMEFDDDFFPMSGSGKKSKKQRKKGKTTTWADITPNRRTGNFPSATALAEAFDEFDVMDRDRLSIMLPQRPNRKNKGKIAALNLSDSELESQLTNAWEADRQKKKARKIQRQEMRERGELGKKFQATGKPQLSAKYKEGMTLNEVFDEIREFMMRDHESLALPPMDKFARKTVHNLAGQLFLKSKSVGAGKLRFPTLYKTSRSTLFEADEEAIDSILRHRKFLKRMDVGVSKHGGGGAGGKGPFSGGGGIGKRRDGEVVGHGAPELAADNKGRMMLEKMGYKSGMSLGTERNKGIVVPVVAVVKVSKAGLG</sequence>
<dbReference type="Pfam" id="PF01424">
    <property type="entry name" value="R3H"/>
    <property type="match status" value="1"/>
</dbReference>
<dbReference type="GO" id="GO:0003676">
    <property type="term" value="F:nucleic acid binding"/>
    <property type="evidence" value="ECO:0007669"/>
    <property type="project" value="UniProtKB-UniRule"/>
</dbReference>
<comment type="subcellular location">
    <subcellularLocation>
        <location evidence="2">Cytoplasm</location>
    </subcellularLocation>
    <subcellularLocation>
        <location evidence="1">Nucleus</location>
    </subcellularLocation>
</comment>
<evidence type="ECO:0000256" key="7">
    <source>
        <dbReference type="ARBA" id="ARBA00022664"/>
    </source>
</evidence>
<evidence type="ECO:0000256" key="10">
    <source>
        <dbReference type="SAM" id="MobiDB-lite"/>
    </source>
</evidence>
<evidence type="ECO:0000256" key="9">
    <source>
        <dbReference type="ARBA" id="ARBA00023242"/>
    </source>
</evidence>
<keyword evidence="14" id="KW-1185">Reference proteome</keyword>
<dbReference type="Gene3D" id="3.30.1370.50">
    <property type="entry name" value="R3H-like domain"/>
    <property type="match status" value="1"/>
</dbReference>
<feature type="compositionally biased region" description="Polar residues" evidence="10">
    <location>
        <begin position="212"/>
        <end position="222"/>
    </location>
</feature>
<dbReference type="PROSITE" id="PS51061">
    <property type="entry name" value="R3H"/>
    <property type="match status" value="1"/>
</dbReference>
<feature type="compositionally biased region" description="Basic residues" evidence="10">
    <location>
        <begin position="225"/>
        <end position="235"/>
    </location>
</feature>
<dbReference type="InterPro" id="IPR034082">
    <property type="entry name" value="R3H_G-patch"/>
</dbReference>
<dbReference type="InterPro" id="IPR016197">
    <property type="entry name" value="Chromo-like_dom_sf"/>
</dbReference>
<comment type="similarity">
    <text evidence="3">Belongs to the SQS1 family.</text>
</comment>
<name>A0A4S2MUL6_9PEZI</name>
<dbReference type="InterPro" id="IPR036867">
    <property type="entry name" value="R3H_dom_sf"/>
</dbReference>
<evidence type="ECO:0000256" key="1">
    <source>
        <dbReference type="ARBA" id="ARBA00004123"/>
    </source>
</evidence>
<evidence type="ECO:0000256" key="4">
    <source>
        <dbReference type="ARBA" id="ARBA00011353"/>
    </source>
</evidence>
<feature type="region of interest" description="Disordered" evidence="10">
    <location>
        <begin position="193"/>
        <end position="245"/>
    </location>
</feature>
<feature type="region of interest" description="Disordered" evidence="10">
    <location>
        <begin position="106"/>
        <end position="167"/>
    </location>
</feature>
<evidence type="ECO:0000313" key="14">
    <source>
        <dbReference type="Proteomes" id="UP000298138"/>
    </source>
</evidence>
<dbReference type="CDD" id="cd00024">
    <property type="entry name" value="CD_CSD"/>
    <property type="match status" value="1"/>
</dbReference>
<feature type="compositionally biased region" description="Basic residues" evidence="10">
    <location>
        <begin position="473"/>
        <end position="483"/>
    </location>
</feature>
<feature type="compositionally biased region" description="Low complexity" evidence="10">
    <location>
        <begin position="257"/>
        <end position="271"/>
    </location>
</feature>
<dbReference type="GO" id="GO:0008380">
    <property type="term" value="P:RNA splicing"/>
    <property type="evidence" value="ECO:0007669"/>
    <property type="project" value="UniProtKB-KW"/>
</dbReference>
<evidence type="ECO:0000256" key="2">
    <source>
        <dbReference type="ARBA" id="ARBA00004496"/>
    </source>
</evidence>
<evidence type="ECO:0000256" key="8">
    <source>
        <dbReference type="ARBA" id="ARBA00023187"/>
    </source>
</evidence>
<dbReference type="GO" id="GO:0006338">
    <property type="term" value="P:chromatin remodeling"/>
    <property type="evidence" value="ECO:0007669"/>
    <property type="project" value="UniProtKB-ARBA"/>
</dbReference>
<accession>A0A4S2MUL6</accession>
<feature type="compositionally biased region" description="Acidic residues" evidence="10">
    <location>
        <begin position="292"/>
        <end position="307"/>
    </location>
</feature>
<comment type="subunit">
    <text evidence="4">Component of the NuA4 histone acetyltransferase complex.</text>
</comment>
<evidence type="ECO:0000256" key="3">
    <source>
        <dbReference type="ARBA" id="ARBA00010306"/>
    </source>
</evidence>
<organism evidence="13 14">
    <name type="scientific">Ascodesmis nigricans</name>
    <dbReference type="NCBI Taxonomy" id="341454"/>
    <lineage>
        <taxon>Eukaryota</taxon>
        <taxon>Fungi</taxon>
        <taxon>Dikarya</taxon>
        <taxon>Ascomycota</taxon>
        <taxon>Pezizomycotina</taxon>
        <taxon>Pezizomycetes</taxon>
        <taxon>Pezizales</taxon>
        <taxon>Ascodesmidaceae</taxon>
        <taxon>Ascodesmis</taxon>
    </lineage>
</organism>
<feature type="compositionally biased region" description="Acidic residues" evidence="10">
    <location>
        <begin position="402"/>
        <end position="423"/>
    </location>
</feature>
<evidence type="ECO:0000313" key="13">
    <source>
        <dbReference type="EMBL" id="TGZ80203.1"/>
    </source>
</evidence>